<name>A0A5J4P0Z0_9TREM</name>
<protein>
    <recommendedName>
        <fullName evidence="2">KATNIP domain-containing protein</fullName>
    </recommendedName>
</protein>
<organism evidence="3 4">
    <name type="scientific">Paragonimus westermani</name>
    <dbReference type="NCBI Taxonomy" id="34504"/>
    <lineage>
        <taxon>Eukaryota</taxon>
        <taxon>Metazoa</taxon>
        <taxon>Spiralia</taxon>
        <taxon>Lophotrochozoa</taxon>
        <taxon>Platyhelminthes</taxon>
        <taxon>Trematoda</taxon>
        <taxon>Digenea</taxon>
        <taxon>Plagiorchiida</taxon>
        <taxon>Troglotremata</taxon>
        <taxon>Troglotrematidae</taxon>
        <taxon>Paragonimus</taxon>
    </lineage>
</organism>
<accession>A0A5J4P0Z0</accession>
<feature type="compositionally biased region" description="Polar residues" evidence="1">
    <location>
        <begin position="92"/>
        <end position="111"/>
    </location>
</feature>
<dbReference type="EMBL" id="QNGE01000197">
    <property type="protein sequence ID" value="KAA3681461.1"/>
    <property type="molecule type" value="Genomic_DNA"/>
</dbReference>
<dbReference type="PANTHER" id="PTHR21534:SF0">
    <property type="entry name" value="KATANIN-INTERACTING PROTEIN"/>
    <property type="match status" value="1"/>
</dbReference>
<dbReference type="Pfam" id="PF14652">
    <property type="entry name" value="DUF4457"/>
    <property type="match status" value="2"/>
</dbReference>
<reference evidence="3 4" key="1">
    <citation type="journal article" date="2019" name="Gigascience">
        <title>Whole-genome sequence of the oriental lung fluke Paragonimus westermani.</title>
        <authorList>
            <person name="Oey H."/>
            <person name="Zakrzewski M."/>
            <person name="Narain K."/>
            <person name="Devi K.R."/>
            <person name="Agatsuma T."/>
            <person name="Nawaratna S."/>
            <person name="Gobert G.N."/>
            <person name="Jones M.K."/>
            <person name="Ragan M.A."/>
            <person name="McManus D.P."/>
            <person name="Krause L."/>
        </authorList>
    </citation>
    <scope>NUCLEOTIDE SEQUENCE [LARGE SCALE GENOMIC DNA]</scope>
    <source>
        <strain evidence="3 4">IND2009</strain>
    </source>
</reference>
<dbReference type="Proteomes" id="UP000324629">
    <property type="component" value="Unassembled WGS sequence"/>
</dbReference>
<dbReference type="PANTHER" id="PTHR21534">
    <property type="entry name" value="KATANIN-INTERACTING PROTEIN"/>
    <property type="match status" value="1"/>
</dbReference>
<feature type="domain" description="KATNIP" evidence="2">
    <location>
        <begin position="800"/>
        <end position="1112"/>
    </location>
</feature>
<dbReference type="AlphaFoldDB" id="A0A5J4P0Z0"/>
<feature type="region of interest" description="Disordered" evidence="1">
    <location>
        <begin position="92"/>
        <end position="126"/>
    </location>
</feature>
<sequence length="1242" mass="141427">MNDLSDAHLSTRELRNNSVKIVVEHVDSQYQNYLRELRERNRHRMHMNRKSRDSVRRERLEQGFTLYFNSAHHILNNSTSRKTHYGEKLFSFQNGSNGAQNKRTTSAPQVTNDKRRKPWNKTERPRTNTFFTDQNLKLSSVHPFNDVSVDEVENKEEQSVPKAKEDNDVVSLNDLSEIFCQNNSFSSATQNDYQTRTINVQLDITDNWGDHKNVTLQRIQVLFDPDVVSHLKLIRCNSIMNDGTDGDELCSDGLEQIIQTQLTVNSASSGWTTTKDRLPLRITLQFTCYFCETPLDLDMHLRLFNPEEFDLILAGVRWCAIRISQSNFPISGEMLCGEVKKASKLAFEENATTFVFKLRFESAKLNEEYEVAFRSHIEPAQMYSCAANRFPLKDHEPKARGRPCIANYITQHSDSSLTDCYLLSNVNKELLDGNFEKCESTSLCSCSSNRTEGNSLLEESWTSLDFFNHFHAGRLVSDSLLSAAEPWKQELPYPKEVSSPVHEEDQTHSISTYLFTARSKEDLDKSKRSVEPAFSQSQTKILCHRRPVDQIIRIPELPLGRVLIFDIVSTWGDVYYVGLSGIEIFTLDGTEISSYCEISADPSDINILPGYGQDPRIVQNLIDTINWTRDDVHMWLAPFTPGARHLIRLSLPSWSKQIALLRIWNYNKSRVHTSRGVREMLIYLDGEPIFQGEIRRASGLESGDPEDFSETILFTTDDGILERIAANDKVLSSYRGDINAFNNTAEFSVETEKRPDTAVPQLTENMLETEPGEEPSTGCLQSGFQQLSISNTLVTTSVKLTLLDTWAIDSRRIGLTGLEILDANSKTVPVKEAILLNEWNTSLLPVDRLFDNHNETTDCNHMWSCDFHRESPPRLLLKLDREANIFAIRIWNYNNRQVGEDYGVKLLRIVDNLGRVISRLKDGDALLIRRAPGHTDFPFVQELQLKNLLKNQNSIETCGLLSPAFLSDSLLPCGFVYQLQIYSAWHDRYYVGLNGLELIDMSGAPVPKKEFSIFASPSSINELRLRNSISPDVRTVDKLVDGMNSGKDMAHHCWLAPILPDKLPCIYIVFNEPVKLAGIRLWNYTRTRDRGVREFAVLVDDQLVFRGYLPKANFNKSVSSAQFIYLGTRLVKSMVDGILPTCDMRDTQQSSHYYLVAFDHDVFMTFGEDPQFILGSEHSKLASTNANEDAPILLTNNDNYRQPLPQKPSLSNSFKISAVNQALRPYTCVSSKPINECDLCLF</sequence>
<dbReference type="InterPro" id="IPR027859">
    <property type="entry name" value="KATNIP_dom"/>
</dbReference>
<keyword evidence="4" id="KW-1185">Reference proteome</keyword>
<dbReference type="InterPro" id="IPR026704">
    <property type="entry name" value="KATNIP"/>
</dbReference>
<comment type="caution">
    <text evidence="3">The sequence shown here is derived from an EMBL/GenBank/DDBJ whole genome shotgun (WGS) entry which is preliminary data.</text>
</comment>
<gene>
    <name evidence="3" type="ORF">DEA37_0003399</name>
</gene>
<evidence type="ECO:0000259" key="2">
    <source>
        <dbReference type="Pfam" id="PF14652"/>
    </source>
</evidence>
<feature type="domain" description="KATNIP" evidence="2">
    <location>
        <begin position="532"/>
        <end position="594"/>
    </location>
</feature>
<evidence type="ECO:0000313" key="4">
    <source>
        <dbReference type="Proteomes" id="UP000324629"/>
    </source>
</evidence>
<evidence type="ECO:0000256" key="1">
    <source>
        <dbReference type="SAM" id="MobiDB-lite"/>
    </source>
</evidence>
<evidence type="ECO:0000313" key="3">
    <source>
        <dbReference type="EMBL" id="KAA3681461.1"/>
    </source>
</evidence>
<proteinExistence type="predicted"/>